<dbReference type="AlphaFoldDB" id="A0A1Q9GI62"/>
<keyword evidence="2" id="KW-1185">Reference proteome</keyword>
<protein>
    <submittedName>
        <fullName evidence="1">Uncharacterized protein</fullName>
    </submittedName>
</protein>
<dbReference type="CDD" id="cd00077">
    <property type="entry name" value="HDc"/>
    <property type="match status" value="1"/>
</dbReference>
<comment type="caution">
    <text evidence="1">The sequence shown here is derived from an EMBL/GenBank/DDBJ whole genome shotgun (WGS) entry which is preliminary data.</text>
</comment>
<organism evidence="1 2">
    <name type="scientific">Photobacterium proteolyticum</name>
    <dbReference type="NCBI Taxonomy" id="1903952"/>
    <lineage>
        <taxon>Bacteria</taxon>
        <taxon>Pseudomonadati</taxon>
        <taxon>Pseudomonadota</taxon>
        <taxon>Gammaproteobacteria</taxon>
        <taxon>Vibrionales</taxon>
        <taxon>Vibrionaceae</taxon>
        <taxon>Photobacterium</taxon>
    </lineage>
</organism>
<dbReference type="SUPFAM" id="SSF109604">
    <property type="entry name" value="HD-domain/PDEase-like"/>
    <property type="match status" value="1"/>
</dbReference>
<dbReference type="Gene3D" id="1.10.3210.10">
    <property type="entry name" value="Hypothetical protein af1432"/>
    <property type="match status" value="1"/>
</dbReference>
<dbReference type="OrthoDB" id="459260at2"/>
<reference evidence="1 2" key="1">
    <citation type="submission" date="2016-09" db="EMBL/GenBank/DDBJ databases">
        <title>Photobacterium proteolyticum sp. nov. a protease producing bacterium isolated from ocean sediments of Laizhou Bay.</title>
        <authorList>
            <person name="Li Y."/>
        </authorList>
    </citation>
    <scope>NUCLEOTIDE SEQUENCE [LARGE SCALE GENOMIC DNA]</scope>
    <source>
        <strain evidence="1 2">13-12</strain>
    </source>
</reference>
<evidence type="ECO:0000313" key="2">
    <source>
        <dbReference type="Proteomes" id="UP000186905"/>
    </source>
</evidence>
<proteinExistence type="predicted"/>
<accession>A0A1Q9GI62</accession>
<name>A0A1Q9GI62_9GAMM</name>
<gene>
    <name evidence="1" type="ORF">BIT28_19905</name>
</gene>
<dbReference type="InterPro" id="IPR003607">
    <property type="entry name" value="HD/PDEase_dom"/>
</dbReference>
<sequence>MSVETQIPLLDEILAPWKPVIGDDFEGYKNHVTRMLNFCFYLTIPSEEERKKLIIAAAFHDIGIWSDNTVDYLSPSIKQANDYLKANNLQEWTEEIELIINEHHKLRPFKNKRYPLVELFRRGDLVDFSLGMIKCGVSPAFITDVKKALPNAGFHKRLVQLTWLQIKKHPLNPAPMMKW</sequence>
<dbReference type="RefSeq" id="WP_075766138.1">
    <property type="nucleotide sequence ID" value="NZ_MJIL01000085.1"/>
</dbReference>
<dbReference type="STRING" id="1903952.BIT28_19905"/>
<dbReference type="EMBL" id="MJIL01000085">
    <property type="protein sequence ID" value="OLQ74143.1"/>
    <property type="molecule type" value="Genomic_DNA"/>
</dbReference>
<dbReference type="Proteomes" id="UP000186905">
    <property type="component" value="Unassembled WGS sequence"/>
</dbReference>
<evidence type="ECO:0000313" key="1">
    <source>
        <dbReference type="EMBL" id="OLQ74143.1"/>
    </source>
</evidence>